<accession>A0A6C0J1I9</accession>
<dbReference type="AlphaFoldDB" id="A0A6C0J1I9"/>
<dbReference type="EMBL" id="MN740283">
    <property type="protein sequence ID" value="QHT97827.1"/>
    <property type="molecule type" value="Genomic_DNA"/>
</dbReference>
<evidence type="ECO:0000313" key="2">
    <source>
        <dbReference type="EMBL" id="QHT97827.1"/>
    </source>
</evidence>
<protein>
    <submittedName>
        <fullName evidence="2">Uncharacterized protein</fullName>
    </submittedName>
</protein>
<feature type="transmembrane region" description="Helical" evidence="1">
    <location>
        <begin position="471"/>
        <end position="489"/>
    </location>
</feature>
<evidence type="ECO:0000256" key="1">
    <source>
        <dbReference type="SAM" id="Phobius"/>
    </source>
</evidence>
<keyword evidence="1" id="KW-0812">Transmembrane</keyword>
<sequence length="490" mass="54801">MTLSRFFQGIEGSSPLVQRDELTQKTTITNHLLTLNKRKTFSKTVFACEQLRLEAGVQFSECEFPNLHLIEFALTSDEPYHPFDSCIFNFPLNLVCEKAITVELPSSVSLLSVDTAEVPVEIIQNGKTTTIDEVSWIITEYNKTVEAKYGTETSSFLDHYSLVFYMKELEFEEDPGVIMGPTTLVVTCSGRRLGQIKVEIVDHPFSLAVLESESPFINFNGAIPDHWARDAHPSVVERLKEIRGLSLLGGIGYRALTDLELDLQSLEVSGEIGPEAFDGSTGRIEQLTVESLIKDSFKGSHLSLDFVHLDTVEVGVKIEAQLISLAHSGQFHAVENAKSLIIRERFDLPIDTSEVNLTKIDFRTVTNPGPFVIRNFSRENLTFLQPEVVYHPIYGTIKASSGREAYRQVMKRVLQNYPEVKRLDQVQVTLDGMEIDSKSTPDHDGLIEVKLTESGALIARFAIHIVETNQYLFYGLWGLTLALGAIVALN</sequence>
<keyword evidence="1" id="KW-1133">Transmembrane helix</keyword>
<name>A0A6C0J1I9_9ZZZZ</name>
<reference evidence="2" key="1">
    <citation type="journal article" date="2020" name="Nature">
        <title>Giant virus diversity and host interactions through global metagenomics.</title>
        <authorList>
            <person name="Schulz F."/>
            <person name="Roux S."/>
            <person name="Paez-Espino D."/>
            <person name="Jungbluth S."/>
            <person name="Walsh D.A."/>
            <person name="Denef V.J."/>
            <person name="McMahon K.D."/>
            <person name="Konstantinidis K.T."/>
            <person name="Eloe-Fadrosh E.A."/>
            <person name="Kyrpides N.C."/>
            <person name="Woyke T."/>
        </authorList>
    </citation>
    <scope>NUCLEOTIDE SEQUENCE</scope>
    <source>
        <strain evidence="2">GVMAG-M-3300025572-1</strain>
    </source>
</reference>
<keyword evidence="1" id="KW-0472">Membrane</keyword>
<proteinExistence type="predicted"/>
<organism evidence="2">
    <name type="scientific">viral metagenome</name>
    <dbReference type="NCBI Taxonomy" id="1070528"/>
    <lineage>
        <taxon>unclassified sequences</taxon>
        <taxon>metagenomes</taxon>
        <taxon>organismal metagenomes</taxon>
    </lineage>
</organism>